<reference evidence="2 3" key="1">
    <citation type="submission" date="2024-04" db="EMBL/GenBank/DDBJ databases">
        <title>Tritrichomonas musculus Genome.</title>
        <authorList>
            <person name="Alves-Ferreira E."/>
            <person name="Grigg M."/>
            <person name="Lorenzi H."/>
            <person name="Galac M."/>
        </authorList>
    </citation>
    <scope>NUCLEOTIDE SEQUENCE [LARGE SCALE GENOMIC DNA]</scope>
    <source>
        <strain evidence="2 3">EAF2021</strain>
    </source>
</reference>
<dbReference type="PROSITE" id="PS00108">
    <property type="entry name" value="PROTEIN_KINASE_ST"/>
    <property type="match status" value="1"/>
</dbReference>
<comment type="caution">
    <text evidence="2">The sequence shown here is derived from an EMBL/GenBank/DDBJ whole genome shotgun (WGS) entry which is preliminary data.</text>
</comment>
<accession>A0ABR2GY44</accession>
<protein>
    <recommendedName>
        <fullName evidence="1">Protein kinase domain-containing protein</fullName>
    </recommendedName>
</protein>
<organism evidence="2 3">
    <name type="scientific">Tritrichomonas musculus</name>
    <dbReference type="NCBI Taxonomy" id="1915356"/>
    <lineage>
        <taxon>Eukaryota</taxon>
        <taxon>Metamonada</taxon>
        <taxon>Parabasalia</taxon>
        <taxon>Tritrichomonadida</taxon>
        <taxon>Tritrichomonadidae</taxon>
        <taxon>Tritrichomonas</taxon>
    </lineage>
</organism>
<keyword evidence="3" id="KW-1185">Reference proteome</keyword>
<dbReference type="EMBL" id="JAPFFF010000054">
    <property type="protein sequence ID" value="KAK8838845.1"/>
    <property type="molecule type" value="Genomic_DNA"/>
</dbReference>
<dbReference type="Proteomes" id="UP001470230">
    <property type="component" value="Unassembled WGS sequence"/>
</dbReference>
<dbReference type="PANTHER" id="PTHR44167">
    <property type="entry name" value="OVARIAN-SPECIFIC SERINE/THREONINE-PROTEIN KINASE LOK-RELATED"/>
    <property type="match status" value="1"/>
</dbReference>
<feature type="domain" description="Protein kinase" evidence="1">
    <location>
        <begin position="15"/>
        <end position="294"/>
    </location>
</feature>
<dbReference type="InterPro" id="IPR008271">
    <property type="entry name" value="Ser/Thr_kinase_AS"/>
</dbReference>
<evidence type="ECO:0000259" key="1">
    <source>
        <dbReference type="PROSITE" id="PS50011"/>
    </source>
</evidence>
<dbReference type="Gene3D" id="1.10.510.10">
    <property type="entry name" value="Transferase(Phosphotransferase) domain 1"/>
    <property type="match status" value="1"/>
</dbReference>
<dbReference type="PANTHER" id="PTHR44167:SF24">
    <property type="entry name" value="SERINE_THREONINE-PROTEIN KINASE CHK2"/>
    <property type="match status" value="1"/>
</dbReference>
<proteinExistence type="predicted"/>
<sequence>MEKAIIPDQAILGEYKVEGKLNSNSKNSIYKVTKETEETGNIYIMKALPYATDEEIENFQQEIKVIELLGSNPLFVKFEDQFEHIIDVEYTDDNRKIYKYKKNYIFVITKYYDHSDLTTLTDLYQKGAEEKLVVEFLYQALTALVILSNQGIVHHDIKPANFLIASLDPIKFVLIDFEFAKILKDGEKTTSGDGTDIFKAPEVIKNEEHDMSCDIWAVGVSAFRLATGVYPFLITVKDKCNKVRDKIEQNNAIVNINSRFKRKSVELKELLLKMLDKNHKTRITAEKAIQSPLFDIYRSTEGNDLNDSTRLSFSN</sequence>
<evidence type="ECO:0000313" key="3">
    <source>
        <dbReference type="Proteomes" id="UP001470230"/>
    </source>
</evidence>
<dbReference type="InterPro" id="IPR011009">
    <property type="entry name" value="Kinase-like_dom_sf"/>
</dbReference>
<dbReference type="SMART" id="SM00220">
    <property type="entry name" value="S_TKc"/>
    <property type="match status" value="1"/>
</dbReference>
<dbReference type="SUPFAM" id="SSF56112">
    <property type="entry name" value="Protein kinase-like (PK-like)"/>
    <property type="match status" value="1"/>
</dbReference>
<dbReference type="PROSITE" id="PS50011">
    <property type="entry name" value="PROTEIN_KINASE_DOM"/>
    <property type="match status" value="1"/>
</dbReference>
<gene>
    <name evidence="2" type="ORF">M9Y10_032886</name>
</gene>
<dbReference type="InterPro" id="IPR000719">
    <property type="entry name" value="Prot_kinase_dom"/>
</dbReference>
<evidence type="ECO:0000313" key="2">
    <source>
        <dbReference type="EMBL" id="KAK8838845.1"/>
    </source>
</evidence>
<dbReference type="Pfam" id="PF00069">
    <property type="entry name" value="Pkinase"/>
    <property type="match status" value="1"/>
</dbReference>
<name>A0ABR2GY44_9EUKA</name>